<sequence>MYSVFKKRISIKLSKCIEVNKAEYTHIQVIPSKSCKNTNTDKILVLANTMYKKLDKLIRIENKKLIIESKLKLSYYIHISKQSTEFYFIVPSCFYSQVKTKLSETWKNVEINKVDSLPININECTKYQLQYKLNDVLSLNVDKRNNSLLNANMSILEILQTDEAVGIFYNFIPMSQKEQNYFKISSREALCNFKKGINLKKSKNIIDLGVITLKFLVDFINGLLNAFLNTSSNNVNMIVPFDKQTSTSTTRKTKSDIIKTQAIIIAKSDNKDRENQLCTTLYNTFSSVNGDNELEMQEVKKDLDFYKDDIKVKSNYTSVLEAGKFINVAGKDIIEQHKNIKHNKILELRAPRCLENGDVRIGDVKVKDNKQMTYYSTDEQMKRMGRVLLGPMGAGKDYYMTNLAKDIIKAGRGLIVEDYIDKCQLADSIKAITPPDRLIEIDCTNPKTLQTFSYDEYSYNDSMTEYEKVDVCMQKAQQYNMLLDTINDVNSTLTPRMLRYLNAAATIVFRVNQYSSLKDIIDILKNPKKRDETISRLPKTATDLLKDEIDDLEELSKRKNGTIENADTKIDGILDRISKLKSSSIFTKLAYVNESSNNIDFIKAINEGKVILIKIPAKKFSKTMRSLLATFFLQKIWIAKEQGATQTQTELFINEIHQSYHCQLLMEDILVECRKFNLTPTLSLHYLDQCTKNLQKSILASGASFLLIQGTDIKVYNELKRYFEKDGYTETDLAELERYHALCLIKNEDTGYSSFVCKLPA</sequence>
<reference evidence="1 2" key="1">
    <citation type="submission" date="2016-10" db="EMBL/GenBank/DDBJ databases">
        <authorList>
            <person name="de Groot N.N."/>
        </authorList>
    </citation>
    <scope>NUCLEOTIDE SEQUENCE [LARGE SCALE GENOMIC DNA]</scope>
    <source>
        <strain evidence="1 2">DSM 797</strain>
    </source>
</reference>
<gene>
    <name evidence="1" type="ORF">SAMN04515677_1141</name>
</gene>
<dbReference type="STRING" id="1121325.SAMN04515677_1141"/>
<organism evidence="1 2">
    <name type="scientific">Romboutsia lituseburensis DSM 797</name>
    <dbReference type="NCBI Taxonomy" id="1121325"/>
    <lineage>
        <taxon>Bacteria</taxon>
        <taxon>Bacillati</taxon>
        <taxon>Bacillota</taxon>
        <taxon>Clostridia</taxon>
        <taxon>Peptostreptococcales</taxon>
        <taxon>Peptostreptococcaceae</taxon>
        <taxon>Romboutsia</taxon>
    </lineage>
</organism>
<protein>
    <recommendedName>
        <fullName evidence="3">AAA-like domain-containing protein</fullName>
    </recommendedName>
</protein>
<accession>A0A1G9TWR8</accession>
<dbReference type="EMBL" id="FNGW01000014">
    <property type="protein sequence ID" value="SDM52210.1"/>
    <property type="molecule type" value="Genomic_DNA"/>
</dbReference>
<evidence type="ECO:0008006" key="3">
    <source>
        <dbReference type="Google" id="ProtNLM"/>
    </source>
</evidence>
<dbReference type="SUPFAM" id="SSF52540">
    <property type="entry name" value="P-loop containing nucleoside triphosphate hydrolases"/>
    <property type="match status" value="1"/>
</dbReference>
<keyword evidence="2" id="KW-1185">Reference proteome</keyword>
<evidence type="ECO:0000313" key="2">
    <source>
        <dbReference type="Proteomes" id="UP000199068"/>
    </source>
</evidence>
<dbReference type="InterPro" id="IPR027417">
    <property type="entry name" value="P-loop_NTPase"/>
</dbReference>
<name>A0A1G9TWR8_9FIRM</name>
<dbReference type="AlphaFoldDB" id="A0A1G9TWR8"/>
<dbReference type="Proteomes" id="UP000199068">
    <property type="component" value="Unassembled WGS sequence"/>
</dbReference>
<proteinExistence type="predicted"/>
<evidence type="ECO:0000313" key="1">
    <source>
        <dbReference type="EMBL" id="SDM52210.1"/>
    </source>
</evidence>